<keyword evidence="1" id="KW-0472">Membrane</keyword>
<keyword evidence="1" id="KW-1133">Transmembrane helix</keyword>
<dbReference type="PROSITE" id="PS51257">
    <property type="entry name" value="PROKAR_LIPOPROTEIN"/>
    <property type="match status" value="1"/>
</dbReference>
<evidence type="ECO:0008006" key="4">
    <source>
        <dbReference type="Google" id="ProtNLM"/>
    </source>
</evidence>
<keyword evidence="1" id="KW-0812">Transmembrane</keyword>
<feature type="transmembrane region" description="Helical" evidence="1">
    <location>
        <begin position="9"/>
        <end position="28"/>
    </location>
</feature>
<reference evidence="2 3" key="1">
    <citation type="journal article" date="2016" name="PLoS ONE">
        <title>Plasmid Characterization and Chromosome Analysis of Two netF+ Clostridium perfringens Isolates Associated with Foal and Canine Necrotizing Enteritis.</title>
        <authorList>
            <person name="Mehdizadeh Gohari I."/>
            <person name="Kropinski A.M."/>
            <person name="Weese S.J."/>
            <person name="Parreira V.R."/>
            <person name="Whitehead A.E."/>
            <person name="Boerlin P."/>
            <person name="Prescott J.F."/>
        </authorList>
    </citation>
    <scope>NUCLEOTIDE SEQUENCE [LARGE SCALE GENOMIC DNA]</scope>
    <source>
        <strain evidence="2 3">JP838</strain>
    </source>
</reference>
<proteinExistence type="predicted"/>
<dbReference type="OrthoDB" id="1955129at2"/>
<evidence type="ECO:0000256" key="1">
    <source>
        <dbReference type="SAM" id="Phobius"/>
    </source>
</evidence>
<dbReference type="Proteomes" id="UP000070260">
    <property type="component" value="Chromosome"/>
</dbReference>
<dbReference type="AlphaFoldDB" id="A0A127EH83"/>
<protein>
    <recommendedName>
        <fullName evidence="4">Lipoprotein</fullName>
    </recommendedName>
</protein>
<evidence type="ECO:0000313" key="3">
    <source>
        <dbReference type="Proteomes" id="UP000070260"/>
    </source>
</evidence>
<name>A0A127EH83_CLOPF</name>
<organism evidence="2 3">
    <name type="scientific">Clostridium perfringens</name>
    <dbReference type="NCBI Taxonomy" id="1502"/>
    <lineage>
        <taxon>Bacteria</taxon>
        <taxon>Bacillati</taxon>
        <taxon>Bacillota</taxon>
        <taxon>Clostridia</taxon>
        <taxon>Eubacteriales</taxon>
        <taxon>Clostridiaceae</taxon>
        <taxon>Clostridium</taxon>
    </lineage>
</organism>
<evidence type="ECO:0000313" key="2">
    <source>
        <dbReference type="EMBL" id="AMN35300.1"/>
    </source>
</evidence>
<accession>A0A127EH83</accession>
<sequence>MRNKSSSKVLKNIGIIVMFFICSLSFIGCSKNNEDNLKITEADSEVIREYIDNKTANKITVNEGEIYSAFKILGTSKDEIYLWVLKENSSGSGSSLPVLLKANRVKGELSITNFRIPNDGDAYVDDVNEMFPRYVRKQIYTDINTHNDMINELKKQINSLKNKR</sequence>
<gene>
    <name evidence="2" type="ORF">JFP838_05895</name>
</gene>
<dbReference type="RefSeq" id="WP_061427269.1">
    <property type="nucleotide sequence ID" value="NZ_CATNZO010000001.1"/>
</dbReference>
<dbReference type="EMBL" id="CP010994">
    <property type="protein sequence ID" value="AMN35300.1"/>
    <property type="molecule type" value="Genomic_DNA"/>
</dbReference>
<dbReference type="PATRIC" id="fig|1502.177.peg.1188"/>